<reference evidence="1" key="1">
    <citation type="submission" date="2020-03" db="EMBL/GenBank/DDBJ databases">
        <authorList>
            <person name="Weist P."/>
        </authorList>
    </citation>
    <scope>NUCLEOTIDE SEQUENCE</scope>
</reference>
<keyword evidence="2" id="KW-1185">Reference proteome</keyword>
<dbReference type="EMBL" id="CADEAL010000060">
    <property type="protein sequence ID" value="CAB1413582.1"/>
    <property type="molecule type" value="Genomic_DNA"/>
</dbReference>
<organism evidence="1 2">
    <name type="scientific">Pleuronectes platessa</name>
    <name type="common">European plaice</name>
    <dbReference type="NCBI Taxonomy" id="8262"/>
    <lineage>
        <taxon>Eukaryota</taxon>
        <taxon>Metazoa</taxon>
        <taxon>Chordata</taxon>
        <taxon>Craniata</taxon>
        <taxon>Vertebrata</taxon>
        <taxon>Euteleostomi</taxon>
        <taxon>Actinopterygii</taxon>
        <taxon>Neopterygii</taxon>
        <taxon>Teleostei</taxon>
        <taxon>Neoteleostei</taxon>
        <taxon>Acanthomorphata</taxon>
        <taxon>Carangaria</taxon>
        <taxon>Pleuronectiformes</taxon>
        <taxon>Pleuronectoidei</taxon>
        <taxon>Pleuronectidae</taxon>
        <taxon>Pleuronectes</taxon>
    </lineage>
</organism>
<accession>A0A9N7Y5U3</accession>
<evidence type="ECO:0000313" key="2">
    <source>
        <dbReference type="Proteomes" id="UP001153269"/>
    </source>
</evidence>
<dbReference type="Proteomes" id="UP001153269">
    <property type="component" value="Unassembled WGS sequence"/>
</dbReference>
<evidence type="ECO:0000313" key="1">
    <source>
        <dbReference type="EMBL" id="CAB1413582.1"/>
    </source>
</evidence>
<name>A0A9N7Y5U3_PLEPL</name>
<gene>
    <name evidence="1" type="ORF">PLEPLA_LOCUS1282</name>
</gene>
<proteinExistence type="predicted"/>
<comment type="caution">
    <text evidence="1">The sequence shown here is derived from an EMBL/GenBank/DDBJ whole genome shotgun (WGS) entry which is preliminary data.</text>
</comment>
<dbReference type="AlphaFoldDB" id="A0A9N7Y5U3"/>
<protein>
    <submittedName>
        <fullName evidence="1">Uncharacterized protein</fullName>
    </submittedName>
</protein>
<sequence>MRISEGLPRVGDHELVPAWVTKRSPRGQRWRVERGSDCRRWGEEWPPVFMASKGQVNPRSTVVRLPPGIAPRLNVVSIALCLPCAGALQAGECWQLEVSERDNGECILELLGVKVPSPSPLVFCGSGEKAYDRAPDQFRSQMGAVSASSRLVTKPVGDIHGQDIDGVVRVGRALQDSVVLRSRHCFFCDDVVLIWIIGFVTLHALTGSRWRTEVLGSGWDEDQHR</sequence>